<evidence type="ECO:0000313" key="3">
    <source>
        <dbReference type="Proteomes" id="UP000772434"/>
    </source>
</evidence>
<keyword evidence="3" id="KW-1185">Reference proteome</keyword>
<dbReference type="AlphaFoldDB" id="A0A9P5UEC0"/>
<gene>
    <name evidence="2" type="ORF">BDP27DRAFT_880443</name>
</gene>
<organism evidence="2 3">
    <name type="scientific">Rhodocollybia butyracea</name>
    <dbReference type="NCBI Taxonomy" id="206335"/>
    <lineage>
        <taxon>Eukaryota</taxon>
        <taxon>Fungi</taxon>
        <taxon>Dikarya</taxon>
        <taxon>Basidiomycota</taxon>
        <taxon>Agaricomycotina</taxon>
        <taxon>Agaricomycetes</taxon>
        <taxon>Agaricomycetidae</taxon>
        <taxon>Agaricales</taxon>
        <taxon>Marasmiineae</taxon>
        <taxon>Omphalotaceae</taxon>
        <taxon>Rhodocollybia</taxon>
    </lineage>
</organism>
<sequence length="260" mass="28666">MKNLSRISVRMRSKSIRLSAKDRLRFPFSNREETHSILDDFPMPPSYIPTPSDAGGYKWPPLAEPLIEKEVSPSVEVSRERQDSSGPFKTLTRALTRLGRHSSAKAEPVVAGSTTIIVRPPRPSRAPPSLPVEEQKTYLVVDPLALTASPPPLLGADLSVSARNSFVPPSPSWLSRNLPPAVQRRISVEESEVAPTPSSPSPLPIPPRILVSECPDTQLLSPLETTAGWLEYPEVPTDVRQSFISIMNAARNERQTPVRF</sequence>
<reference evidence="2" key="1">
    <citation type="submission" date="2020-11" db="EMBL/GenBank/DDBJ databases">
        <authorList>
            <consortium name="DOE Joint Genome Institute"/>
            <person name="Ahrendt S."/>
            <person name="Riley R."/>
            <person name="Andreopoulos W."/>
            <person name="Labutti K."/>
            <person name="Pangilinan J."/>
            <person name="Ruiz-Duenas F.J."/>
            <person name="Barrasa J.M."/>
            <person name="Sanchez-Garcia M."/>
            <person name="Camarero S."/>
            <person name="Miyauchi S."/>
            <person name="Serrano A."/>
            <person name="Linde D."/>
            <person name="Babiker R."/>
            <person name="Drula E."/>
            <person name="Ayuso-Fernandez I."/>
            <person name="Pacheco R."/>
            <person name="Padilla G."/>
            <person name="Ferreira P."/>
            <person name="Barriuso J."/>
            <person name="Kellner H."/>
            <person name="Castanera R."/>
            <person name="Alfaro M."/>
            <person name="Ramirez L."/>
            <person name="Pisabarro A.G."/>
            <person name="Kuo A."/>
            <person name="Tritt A."/>
            <person name="Lipzen A."/>
            <person name="He G."/>
            <person name="Yan M."/>
            <person name="Ng V."/>
            <person name="Cullen D."/>
            <person name="Martin F."/>
            <person name="Rosso M.-N."/>
            <person name="Henrissat B."/>
            <person name="Hibbett D."/>
            <person name="Martinez A.T."/>
            <person name="Grigoriev I.V."/>
        </authorList>
    </citation>
    <scope>NUCLEOTIDE SEQUENCE</scope>
    <source>
        <strain evidence="2">AH 40177</strain>
    </source>
</reference>
<protein>
    <submittedName>
        <fullName evidence="2">Uncharacterized protein</fullName>
    </submittedName>
</protein>
<dbReference type="EMBL" id="JADNRY010000007">
    <property type="protein sequence ID" value="KAF9076066.1"/>
    <property type="molecule type" value="Genomic_DNA"/>
</dbReference>
<comment type="caution">
    <text evidence="2">The sequence shown here is derived from an EMBL/GenBank/DDBJ whole genome shotgun (WGS) entry which is preliminary data.</text>
</comment>
<name>A0A9P5UEC0_9AGAR</name>
<accession>A0A9P5UEC0</accession>
<dbReference type="Proteomes" id="UP000772434">
    <property type="component" value="Unassembled WGS sequence"/>
</dbReference>
<evidence type="ECO:0000256" key="1">
    <source>
        <dbReference type="SAM" id="MobiDB-lite"/>
    </source>
</evidence>
<evidence type="ECO:0000313" key="2">
    <source>
        <dbReference type="EMBL" id="KAF9076066.1"/>
    </source>
</evidence>
<dbReference type="OrthoDB" id="3064410at2759"/>
<feature type="compositionally biased region" description="Pro residues" evidence="1">
    <location>
        <begin position="197"/>
        <end position="207"/>
    </location>
</feature>
<feature type="region of interest" description="Disordered" evidence="1">
    <location>
        <begin position="188"/>
        <end position="207"/>
    </location>
</feature>
<proteinExistence type="predicted"/>